<feature type="transmembrane region" description="Helical" evidence="1">
    <location>
        <begin position="22"/>
        <end position="41"/>
    </location>
</feature>
<dbReference type="EMBL" id="AP023361">
    <property type="protein sequence ID" value="BCJ92191.1"/>
    <property type="molecule type" value="Genomic_DNA"/>
</dbReference>
<evidence type="ECO:0000259" key="2">
    <source>
        <dbReference type="Pfam" id="PF01970"/>
    </source>
</evidence>
<evidence type="ECO:0000313" key="3">
    <source>
        <dbReference type="EMBL" id="BCJ92191.1"/>
    </source>
</evidence>
<feature type="transmembrane region" description="Helical" evidence="1">
    <location>
        <begin position="321"/>
        <end position="344"/>
    </location>
</feature>
<reference evidence="3 4" key="1">
    <citation type="submission" date="2020-08" db="EMBL/GenBank/DDBJ databases">
        <title>Genome sequence of Rhizobiales bacterium strain IZ6.</title>
        <authorList>
            <person name="Nakai R."/>
            <person name="Naganuma T."/>
        </authorList>
    </citation>
    <scope>NUCLEOTIDE SEQUENCE [LARGE SCALE GENOMIC DNA]</scope>
    <source>
        <strain evidence="3 4">IZ6</strain>
    </source>
</reference>
<evidence type="ECO:0000256" key="1">
    <source>
        <dbReference type="SAM" id="Phobius"/>
    </source>
</evidence>
<feature type="transmembrane region" description="Helical" evidence="1">
    <location>
        <begin position="463"/>
        <end position="484"/>
    </location>
</feature>
<gene>
    <name evidence="3" type="ORF">IZ6_29260</name>
</gene>
<feature type="transmembrane region" description="Helical" evidence="1">
    <location>
        <begin position="356"/>
        <end position="377"/>
    </location>
</feature>
<feature type="transmembrane region" description="Helical" evidence="1">
    <location>
        <begin position="583"/>
        <end position="611"/>
    </location>
</feature>
<feature type="transmembrane region" description="Helical" evidence="1">
    <location>
        <begin position="112"/>
        <end position="134"/>
    </location>
</feature>
<dbReference type="InterPro" id="IPR002823">
    <property type="entry name" value="DUF112_TM"/>
</dbReference>
<accession>A0A6S6QYT1</accession>
<dbReference type="KEGG" id="tso:IZ6_29260"/>
<feature type="transmembrane region" description="Helical" evidence="1">
    <location>
        <begin position="48"/>
        <end position="72"/>
    </location>
</feature>
<keyword evidence="1" id="KW-1133">Transmembrane helix</keyword>
<feature type="transmembrane region" description="Helical" evidence="1">
    <location>
        <begin position="78"/>
        <end position="100"/>
    </location>
</feature>
<dbReference type="PANTHER" id="PTHR35342">
    <property type="entry name" value="TRICARBOXYLIC TRANSPORT PROTEIN"/>
    <property type="match status" value="1"/>
</dbReference>
<feature type="transmembrane region" description="Helical" evidence="1">
    <location>
        <begin position="535"/>
        <end position="555"/>
    </location>
</feature>
<protein>
    <submittedName>
        <fullName evidence="3">Membrane protein</fullName>
    </submittedName>
</protein>
<feature type="transmembrane region" description="Helical" evidence="1">
    <location>
        <begin position="504"/>
        <end position="523"/>
    </location>
</feature>
<dbReference type="Pfam" id="PF01970">
    <property type="entry name" value="TctA"/>
    <property type="match status" value="1"/>
</dbReference>
<proteinExistence type="predicted"/>
<feature type="transmembrane region" description="Helical" evidence="1">
    <location>
        <begin position="412"/>
        <end position="428"/>
    </location>
</feature>
<dbReference type="AlphaFoldDB" id="A0A6S6QYT1"/>
<dbReference type="Proteomes" id="UP000515317">
    <property type="component" value="Chromosome"/>
</dbReference>
<keyword evidence="4" id="KW-1185">Reference proteome</keyword>
<sequence length="660" mass="70280">MQVDFFSAALSALELLVAGPHLMYLMIGVIIGLIVGFLPGLGGISGLALILPFIFELDPGSALAMMIGLVAVTPTGDTFTAILIGIPGSAGGTATTLDGFPLAKRGEGARALAASFTASLFGGIFGAFCLTIAFVFARPLLMAIGFPEQLMLIILALSLLGMLTGRSMVKGLASAAIGLLLGTVGAATATAEYRMTFGTIYLSDGLPLVLIALGIFAVPEIIDVLRRHYTISTESSLGSGWKQGFMDVIHNRWLVLRCSGLGALLGAMPGISGAVIDWIAYGHVVQSSRDKSMFGKGDIRGVIAPESANNAKEGGSLIPTLLLGIPHSASTALLLGGLIVIGITPGRDMVTKHIDMTYLIVWSLAVANIVGAGICLIMAKPIAKITTVPFFYVAPFMIVLLFFAAFQSSSSWGDLIVMFALGVLGLYMKRFGWSRPAMLIGFVLSNPLEAAYYRTVQIYGPELFLRPVTIGIVITIMISAFFIWRGKASVHEDDASTEASAKDRRPQIAFALLLFSFIAFAIWDTHDLRYLSKVYPITLALIGGFFTLIALGLLVSKRTGTFLQDAEAEMVARGEIWTPNAYYLAWMAGPILISFFVGFFLGATLYVFVFLRQFAKASYLFSAVGAAATAATLWALGDTLSLLYPPGLLQKFVELPGVLH</sequence>
<feature type="transmembrane region" description="Helical" evidence="1">
    <location>
        <begin position="172"/>
        <end position="191"/>
    </location>
</feature>
<feature type="transmembrane region" description="Helical" evidence="1">
    <location>
        <begin position="140"/>
        <end position="160"/>
    </location>
</feature>
<feature type="transmembrane region" description="Helical" evidence="1">
    <location>
        <begin position="618"/>
        <end position="636"/>
    </location>
</feature>
<feature type="transmembrane region" description="Helical" evidence="1">
    <location>
        <begin position="197"/>
        <end position="218"/>
    </location>
</feature>
<name>A0A6S6QYT1_9HYPH</name>
<dbReference type="RefSeq" id="WP_222875785.1">
    <property type="nucleotide sequence ID" value="NZ_AP023361.1"/>
</dbReference>
<feature type="transmembrane region" description="Helical" evidence="1">
    <location>
        <begin position="389"/>
        <end position="406"/>
    </location>
</feature>
<keyword evidence="1" id="KW-0812">Transmembrane</keyword>
<feature type="domain" description="DUF112" evidence="2">
    <location>
        <begin position="22"/>
        <end position="439"/>
    </location>
</feature>
<keyword evidence="1" id="KW-0472">Membrane</keyword>
<dbReference type="PANTHER" id="PTHR35342:SF5">
    <property type="entry name" value="TRICARBOXYLIC TRANSPORT PROTEIN"/>
    <property type="match status" value="1"/>
</dbReference>
<organism evidence="3 4">
    <name type="scientific">Terrihabitans soli</name>
    <dbReference type="NCBI Taxonomy" id="708113"/>
    <lineage>
        <taxon>Bacteria</taxon>
        <taxon>Pseudomonadati</taxon>
        <taxon>Pseudomonadota</taxon>
        <taxon>Alphaproteobacteria</taxon>
        <taxon>Hyphomicrobiales</taxon>
        <taxon>Terrihabitans</taxon>
    </lineage>
</organism>
<evidence type="ECO:0000313" key="4">
    <source>
        <dbReference type="Proteomes" id="UP000515317"/>
    </source>
</evidence>